<comment type="caution">
    <text evidence="1">The sequence shown here is derived from an EMBL/GenBank/DDBJ whole genome shotgun (WGS) entry which is preliminary data.</text>
</comment>
<dbReference type="AlphaFoldDB" id="A0A1N7SXS3"/>
<organism evidence="1 2">
    <name type="scientific">Paraburkholderia piptadeniae</name>
    <dbReference type="NCBI Taxonomy" id="1701573"/>
    <lineage>
        <taxon>Bacteria</taxon>
        <taxon>Pseudomonadati</taxon>
        <taxon>Pseudomonadota</taxon>
        <taxon>Betaproteobacteria</taxon>
        <taxon>Burkholderiales</taxon>
        <taxon>Burkholderiaceae</taxon>
        <taxon>Paraburkholderia</taxon>
    </lineage>
</organism>
<evidence type="ECO:0000313" key="2">
    <source>
        <dbReference type="Proteomes" id="UP000195569"/>
    </source>
</evidence>
<name>A0A1N7SXS3_9BURK</name>
<dbReference type="OrthoDB" id="6916651at2"/>
<keyword evidence="2" id="KW-1185">Reference proteome</keyword>
<sequence>MTADNDRIHLEQVAEQAMEQMFATSPETAAFHRGNWIDSEYYRRHLVETVLQNRLNNEVDAFALYKLGYKDNMLAQILAQYLAGKYGRHGLFFRDIERFGLSADHVDCVRPFHSTDRLIHSLYLSIGREGPLSTIVWDWFVEWYSDRYNKLITEAADRALGRVLTNGSPDHIAYDNAHGHADLMQIALELAIDRWGGVEKAEYYLCHFVKLYGEYLNELRAATVPQFQTAAGHMPVDGGRHRD</sequence>
<dbReference type="InterPro" id="IPR016084">
    <property type="entry name" value="Haem_Oase-like_multi-hlx"/>
</dbReference>
<dbReference type="EMBL" id="CYGY02000210">
    <property type="protein sequence ID" value="SIT52164.1"/>
    <property type="molecule type" value="Genomic_DNA"/>
</dbReference>
<evidence type="ECO:0000313" key="1">
    <source>
        <dbReference type="EMBL" id="SIT52164.1"/>
    </source>
</evidence>
<proteinExistence type="predicted"/>
<dbReference type="Gene3D" id="1.20.910.10">
    <property type="entry name" value="Heme oxygenase-like"/>
    <property type="match status" value="1"/>
</dbReference>
<dbReference type="RefSeq" id="WP_087740443.1">
    <property type="nucleotide sequence ID" value="NZ_CYGY02000210.1"/>
</dbReference>
<dbReference type="Proteomes" id="UP000195569">
    <property type="component" value="Unassembled WGS sequence"/>
</dbReference>
<gene>
    <name evidence="1" type="ORF">BN2476_2100004</name>
</gene>
<reference evidence="1" key="1">
    <citation type="submission" date="2016-12" db="EMBL/GenBank/DDBJ databases">
        <authorList>
            <person name="Moulin L."/>
        </authorList>
    </citation>
    <scope>NUCLEOTIDE SEQUENCE [LARGE SCALE GENOMIC DNA]</scope>
    <source>
        <strain evidence="1">STM 7183</strain>
    </source>
</reference>
<accession>A0A1N7SXS3</accession>
<protein>
    <submittedName>
        <fullName evidence="1">Uncharacterized protein</fullName>
    </submittedName>
</protein>
<dbReference type="SUPFAM" id="SSF48613">
    <property type="entry name" value="Heme oxygenase-like"/>
    <property type="match status" value="1"/>
</dbReference>